<evidence type="ECO:0000313" key="5">
    <source>
        <dbReference type="Proteomes" id="UP000653305"/>
    </source>
</evidence>
<dbReference type="AlphaFoldDB" id="A0A830BTI2"/>
<feature type="region of interest" description="Disordered" evidence="2">
    <location>
        <begin position="27"/>
        <end position="108"/>
    </location>
</feature>
<evidence type="ECO:0000256" key="2">
    <source>
        <dbReference type="SAM" id="MobiDB-lite"/>
    </source>
</evidence>
<name>A0A830BTI2_9LAMI</name>
<protein>
    <recommendedName>
        <fullName evidence="3">Remorin C-terminal domain-containing protein</fullName>
    </recommendedName>
</protein>
<evidence type="ECO:0000256" key="1">
    <source>
        <dbReference type="ARBA" id="ARBA00005711"/>
    </source>
</evidence>
<feature type="compositionally biased region" description="Basic and acidic residues" evidence="2">
    <location>
        <begin position="62"/>
        <end position="74"/>
    </location>
</feature>
<sequence>MIRDYDFDNDDYPTAVAAAAFAVHSLDRSKSRDKNVQNYGHGKSLNKMRSKAEKSISAINFSDKHVKDDDRKSPESPLPRPNSPPVANPTAQPAKPDKSREKAVQSHRHEIRRIEEIAAEARAHAEVKRVKEELKVKEKANKIRLTGKLPATCLCF</sequence>
<dbReference type="InterPro" id="IPR005516">
    <property type="entry name" value="Remorin_C"/>
</dbReference>
<gene>
    <name evidence="4" type="ORF">PHJA_000874000</name>
</gene>
<dbReference type="Pfam" id="PF03763">
    <property type="entry name" value="Remorin_C"/>
    <property type="match status" value="1"/>
</dbReference>
<evidence type="ECO:0000313" key="4">
    <source>
        <dbReference type="EMBL" id="GFP87303.1"/>
    </source>
</evidence>
<dbReference type="Proteomes" id="UP000653305">
    <property type="component" value="Unassembled WGS sequence"/>
</dbReference>
<feature type="domain" description="Remorin C-terminal" evidence="3">
    <location>
        <begin position="95"/>
        <end position="151"/>
    </location>
</feature>
<comment type="caution">
    <text evidence="4">The sequence shown here is derived from an EMBL/GenBank/DDBJ whole genome shotgun (WGS) entry which is preliminary data.</text>
</comment>
<keyword evidence="5" id="KW-1185">Reference proteome</keyword>
<feature type="compositionally biased region" description="Pro residues" evidence="2">
    <location>
        <begin position="76"/>
        <end position="87"/>
    </location>
</feature>
<reference evidence="4" key="1">
    <citation type="submission" date="2020-07" db="EMBL/GenBank/DDBJ databases">
        <title>Ethylene signaling mediates host invasion by parasitic plants.</title>
        <authorList>
            <person name="Yoshida S."/>
        </authorList>
    </citation>
    <scope>NUCLEOTIDE SEQUENCE</scope>
    <source>
        <strain evidence="4">Okayama</strain>
    </source>
</reference>
<dbReference type="EMBL" id="BMAC01000142">
    <property type="protein sequence ID" value="GFP87303.1"/>
    <property type="molecule type" value="Genomic_DNA"/>
</dbReference>
<organism evidence="4 5">
    <name type="scientific">Phtheirospermum japonicum</name>
    <dbReference type="NCBI Taxonomy" id="374723"/>
    <lineage>
        <taxon>Eukaryota</taxon>
        <taxon>Viridiplantae</taxon>
        <taxon>Streptophyta</taxon>
        <taxon>Embryophyta</taxon>
        <taxon>Tracheophyta</taxon>
        <taxon>Spermatophyta</taxon>
        <taxon>Magnoliopsida</taxon>
        <taxon>eudicotyledons</taxon>
        <taxon>Gunneridae</taxon>
        <taxon>Pentapetalae</taxon>
        <taxon>asterids</taxon>
        <taxon>lamiids</taxon>
        <taxon>Lamiales</taxon>
        <taxon>Orobanchaceae</taxon>
        <taxon>Orobanchaceae incertae sedis</taxon>
        <taxon>Phtheirospermum</taxon>
    </lineage>
</organism>
<proteinExistence type="inferred from homology"/>
<feature type="compositionally biased region" description="Basic and acidic residues" evidence="2">
    <location>
        <begin position="95"/>
        <end position="108"/>
    </location>
</feature>
<comment type="similarity">
    <text evidence="1">Belongs to the remorin family.</text>
</comment>
<evidence type="ECO:0000259" key="3">
    <source>
        <dbReference type="Pfam" id="PF03763"/>
    </source>
</evidence>
<accession>A0A830BTI2</accession>